<dbReference type="PANTHER" id="PTHR31088:SF6">
    <property type="entry name" value="PHAGE SHOCK PROTEIN A"/>
    <property type="match status" value="1"/>
</dbReference>
<keyword evidence="2" id="KW-0175">Coiled coil</keyword>
<sequence>MANLFTRIKDVISADLHELVEEKERKNPLAALNQYLRQSEQETEKVRKLVERQYRLREEFNREYQAAKGMAEKRFKQAEIAQKAGEESMYQFAMKEFEEYQNRANRMKSLCDEAAQQLELLEQKYEEMKHRLKDMRLKRMELMGRENIARAEHQISKVMEDTADKSYSRFAELDRYIEDIEFKVNSAYYRSTFDSKIAQLEKEMKNQEKVTVQE</sequence>
<dbReference type="RefSeq" id="WP_209809130.1">
    <property type="nucleotide sequence ID" value="NZ_JAGGKT010000002.1"/>
</dbReference>
<dbReference type="InterPro" id="IPR007157">
    <property type="entry name" value="PspA_VIPP1"/>
</dbReference>
<comment type="caution">
    <text evidence="3">The sequence shown here is derived from an EMBL/GenBank/DDBJ whole genome shotgun (WGS) entry which is preliminary data.</text>
</comment>
<name>A0ABS4GL89_9BACL</name>
<protein>
    <submittedName>
        <fullName evidence="3">Phage shock protein A</fullName>
    </submittedName>
</protein>
<dbReference type="EMBL" id="JAGGKT010000002">
    <property type="protein sequence ID" value="MBP1931031.1"/>
    <property type="molecule type" value="Genomic_DNA"/>
</dbReference>
<dbReference type="Proteomes" id="UP001519343">
    <property type="component" value="Unassembled WGS sequence"/>
</dbReference>
<evidence type="ECO:0000256" key="1">
    <source>
        <dbReference type="ARBA" id="ARBA00043985"/>
    </source>
</evidence>
<feature type="coiled-coil region" evidence="2">
    <location>
        <begin position="90"/>
        <end position="145"/>
    </location>
</feature>
<evidence type="ECO:0000313" key="4">
    <source>
        <dbReference type="Proteomes" id="UP001519343"/>
    </source>
</evidence>
<reference evidence="3 4" key="1">
    <citation type="submission" date="2021-03" db="EMBL/GenBank/DDBJ databases">
        <title>Genomic Encyclopedia of Type Strains, Phase IV (KMG-IV): sequencing the most valuable type-strain genomes for metagenomic binning, comparative biology and taxonomic classification.</title>
        <authorList>
            <person name="Goeker M."/>
        </authorList>
    </citation>
    <scope>NUCLEOTIDE SEQUENCE [LARGE SCALE GENOMIC DNA]</scope>
    <source>
        <strain evidence="3 4">DSM 24738</strain>
    </source>
</reference>
<evidence type="ECO:0000256" key="2">
    <source>
        <dbReference type="SAM" id="Coils"/>
    </source>
</evidence>
<organism evidence="3 4">
    <name type="scientific">Ammoniphilus resinae</name>
    <dbReference type="NCBI Taxonomy" id="861532"/>
    <lineage>
        <taxon>Bacteria</taxon>
        <taxon>Bacillati</taxon>
        <taxon>Bacillota</taxon>
        <taxon>Bacilli</taxon>
        <taxon>Bacillales</taxon>
        <taxon>Paenibacillaceae</taxon>
        <taxon>Aneurinibacillus group</taxon>
        <taxon>Ammoniphilus</taxon>
    </lineage>
</organism>
<evidence type="ECO:0000313" key="3">
    <source>
        <dbReference type="EMBL" id="MBP1931031.1"/>
    </source>
</evidence>
<accession>A0ABS4GL89</accession>
<proteinExistence type="inferred from homology"/>
<dbReference type="Pfam" id="PF04012">
    <property type="entry name" value="PspA_IM30"/>
    <property type="match status" value="1"/>
</dbReference>
<gene>
    <name evidence="3" type="ORF">J2Z37_001028</name>
</gene>
<dbReference type="PANTHER" id="PTHR31088">
    <property type="entry name" value="MEMBRANE-ASSOCIATED PROTEIN VIPP1, CHLOROPLASTIC"/>
    <property type="match status" value="1"/>
</dbReference>
<comment type="similarity">
    <text evidence="1">Belongs to the PspA/Vipp/IM30 family.</text>
</comment>
<keyword evidence="4" id="KW-1185">Reference proteome</keyword>